<dbReference type="PANTHER" id="PTHR22576:SF37">
    <property type="entry name" value="MUCOSA-ASSOCIATED LYMPHOID TISSUE LYMPHOMA TRANSLOCATION PROTEIN 1"/>
    <property type="match status" value="1"/>
</dbReference>
<keyword evidence="1" id="KW-0175">Coiled coil</keyword>
<dbReference type="PANTHER" id="PTHR22576">
    <property type="entry name" value="MUCOSA ASSOCIATED LYMPHOID TISSUE LYMPHOMA TRANSLOCATION PROTEIN 1/PARACASPASE"/>
    <property type="match status" value="1"/>
</dbReference>
<evidence type="ECO:0000313" key="5">
    <source>
        <dbReference type="Proteomes" id="UP000017746"/>
    </source>
</evidence>
<dbReference type="InterPro" id="IPR011600">
    <property type="entry name" value="Pept_C14_caspase"/>
</dbReference>
<dbReference type="OrthoDB" id="491589at2"/>
<dbReference type="InterPro" id="IPR018247">
    <property type="entry name" value="EF_Hand_1_Ca_BS"/>
</dbReference>
<dbReference type="AlphaFoldDB" id="U5W2N8"/>
<proteinExistence type="predicted"/>
<dbReference type="EMBL" id="CP006272">
    <property type="protein sequence ID" value="AGZ43493.1"/>
    <property type="molecule type" value="Genomic_DNA"/>
</dbReference>
<evidence type="ECO:0000256" key="2">
    <source>
        <dbReference type="SAM" id="Phobius"/>
    </source>
</evidence>
<accession>U5W2N8</accession>
<evidence type="ECO:0000256" key="1">
    <source>
        <dbReference type="SAM" id="Coils"/>
    </source>
</evidence>
<dbReference type="PROSITE" id="PS00018">
    <property type="entry name" value="EF_HAND_1"/>
    <property type="match status" value="1"/>
</dbReference>
<evidence type="ECO:0000259" key="3">
    <source>
        <dbReference type="Pfam" id="PF00656"/>
    </source>
</evidence>
<protein>
    <submittedName>
        <fullName evidence="4">Caspase-related protein</fullName>
    </submittedName>
</protein>
<dbReference type="Gene3D" id="3.40.50.1460">
    <property type="match status" value="1"/>
</dbReference>
<dbReference type="GO" id="GO:0004197">
    <property type="term" value="F:cysteine-type endopeptidase activity"/>
    <property type="evidence" value="ECO:0007669"/>
    <property type="project" value="InterPro"/>
</dbReference>
<dbReference type="InterPro" id="IPR029030">
    <property type="entry name" value="Caspase-like_dom_sf"/>
</dbReference>
<feature type="domain" description="Peptidase C14 caspase" evidence="3">
    <location>
        <begin position="4"/>
        <end position="237"/>
    </location>
</feature>
<feature type="transmembrane region" description="Helical" evidence="2">
    <location>
        <begin position="559"/>
        <end position="580"/>
    </location>
</feature>
<evidence type="ECO:0000313" key="4">
    <source>
        <dbReference type="EMBL" id="AGZ43493.1"/>
    </source>
</evidence>
<dbReference type="SUPFAM" id="SSF52129">
    <property type="entry name" value="Caspase-like"/>
    <property type="match status" value="1"/>
</dbReference>
<feature type="transmembrane region" description="Helical" evidence="2">
    <location>
        <begin position="629"/>
        <end position="653"/>
    </location>
</feature>
<dbReference type="NCBIfam" id="NF047832">
    <property type="entry name" value="caspase_w_EACC1"/>
    <property type="match status" value="1"/>
</dbReference>
<feature type="coiled-coil region" evidence="1">
    <location>
        <begin position="499"/>
        <end position="538"/>
    </location>
</feature>
<name>U5W2N8_9ACTN</name>
<gene>
    <name evidence="4" type="ORF">AFR_26155</name>
</gene>
<dbReference type="GO" id="GO:0006508">
    <property type="term" value="P:proteolysis"/>
    <property type="evidence" value="ECO:0007669"/>
    <property type="project" value="InterPro"/>
</dbReference>
<keyword evidence="2" id="KW-0472">Membrane</keyword>
<organism evidence="4 5">
    <name type="scientific">Actinoplanes friuliensis DSM 7358</name>
    <dbReference type="NCBI Taxonomy" id="1246995"/>
    <lineage>
        <taxon>Bacteria</taxon>
        <taxon>Bacillati</taxon>
        <taxon>Actinomycetota</taxon>
        <taxon>Actinomycetes</taxon>
        <taxon>Micromonosporales</taxon>
        <taxon>Micromonosporaceae</taxon>
        <taxon>Actinoplanes</taxon>
    </lineage>
</organism>
<dbReference type="PATRIC" id="fig|1246995.3.peg.5301"/>
<keyword evidence="2" id="KW-1133">Transmembrane helix</keyword>
<sequence>MAGRYALLVAAGDYDDEYFAQLRSPAQDVQSLAQVLEDPGLGGFEVQVLQNATESEIRVALDLLTAERDPDDFVLVYFSCHGLRDQSGDLFFATTPTRRALPSSTAVAASYVAGRLEQTLAGSRLLLLDCCYSGAFATGFAKGGDEPLGGEIRASRGYVCITACNEYELAYEGSELVLDEPVESAFTEKLIEGLRTGAADLDRDGWVETAELHGYVYQALGPERRQTPSYFAAGVQQKLLVARTPENPVPVVVTREVRRVRTPRFHAARFPPFRFAREDRATPTVLAEAMVQHPAEAAELFRSDDDRRALYDWIHVDVRDRTLERSIFRKASPDAAAAEAATAVFVATFAPHLPAMFRGRPVSENDLLRTAEAAIGGNDESARWIEDLQAHNVLRTLARHDCTDETHPCGLGAPCGILLELATRWDEALPKAQAASLNVACDKRLLVGQVLLVVADPKTWAATLAPTDDMPAWWVGLAARPSVGSLAVALLTQPAAHAERNQERVVEAARRRAKELSAAEEEQKRQRQEAHAAKWEKAWKADARRAGVRRKLRARRNRVLRRAVLVSFVPLIAALVGVAVSVRLWRGETAPPEIYHLDLVFVLIDLLLGLTLLAPVGGLFLIARRRRALGTVIAVVTAAAAVAAVPLVGQLWVVHAHGQYTDHAWESGLPVDDNYEPIPSDCGYTWDASLIVAMRDGAGDSCRRAEIYVNGRHTGTYDLPAGTTKMVGTPWWRLGFDNDEVAATVLMGPKNTWRLVGLRAAAPHRPLWQSRKALDSLDPELLHFARSGDTIVIEGRTKLYSIDLRTGEAVGDQRCPAGQKYAGMGIWTRDPISMICNGEHVRVSL</sequence>
<dbReference type="InterPro" id="IPR052039">
    <property type="entry name" value="Caspase-related_regulators"/>
</dbReference>
<reference evidence="4 5" key="1">
    <citation type="journal article" date="2014" name="J. Biotechnol.">
        <title>Complete genome sequence of the actinobacterium Actinoplanes friuliensis HAG 010964, producer of the lipopeptide antibiotic friulimycin.</title>
        <authorList>
            <person name="Ruckert C."/>
            <person name="Szczepanowski R."/>
            <person name="Albersmeier A."/>
            <person name="Goesmann A."/>
            <person name="Fischer N."/>
            <person name="Steinkamper A."/>
            <person name="Puhler A."/>
            <person name="Biener R."/>
            <person name="Schwartz D."/>
            <person name="Kalinowski J."/>
        </authorList>
    </citation>
    <scope>NUCLEOTIDE SEQUENCE [LARGE SCALE GENOMIC DNA]</scope>
    <source>
        <strain evidence="4 5">DSM 7358</strain>
    </source>
</reference>
<dbReference type="KEGG" id="afs:AFR_26155"/>
<keyword evidence="2" id="KW-0812">Transmembrane</keyword>
<dbReference type="Proteomes" id="UP000017746">
    <property type="component" value="Chromosome"/>
</dbReference>
<dbReference type="HOGENOM" id="CLU_337001_0_0_11"/>
<feature type="transmembrane region" description="Helical" evidence="2">
    <location>
        <begin position="600"/>
        <end position="622"/>
    </location>
</feature>
<dbReference type="eggNOG" id="COG4249">
    <property type="taxonomic scope" value="Bacteria"/>
</dbReference>
<dbReference type="STRING" id="1246995.AFR_26155"/>
<keyword evidence="5" id="KW-1185">Reference proteome</keyword>
<dbReference type="RefSeq" id="WP_023364247.1">
    <property type="nucleotide sequence ID" value="NC_022657.1"/>
</dbReference>
<dbReference type="Pfam" id="PF00656">
    <property type="entry name" value="Peptidase_C14"/>
    <property type="match status" value="1"/>
</dbReference>